<dbReference type="InterPro" id="IPR008136">
    <property type="entry name" value="CinA_C"/>
</dbReference>
<dbReference type="EMBL" id="JACHWF010000002">
    <property type="protein sequence ID" value="MBB3007784.1"/>
    <property type="molecule type" value="Genomic_DNA"/>
</dbReference>
<organism evidence="2 3">
    <name type="scientific">Cupriavidus alkaliphilus</name>
    <dbReference type="NCBI Taxonomy" id="942866"/>
    <lineage>
        <taxon>Bacteria</taxon>
        <taxon>Pseudomonadati</taxon>
        <taxon>Pseudomonadota</taxon>
        <taxon>Betaproteobacteria</taxon>
        <taxon>Burkholderiales</taxon>
        <taxon>Burkholderiaceae</taxon>
        <taxon>Cupriavidus</taxon>
    </lineage>
</organism>
<reference evidence="2 3" key="1">
    <citation type="submission" date="2020-08" db="EMBL/GenBank/DDBJ databases">
        <title>Genomic Encyclopedia of Type Strains, Phase IV (KMG-V): Genome sequencing to study the core and pangenomes of soil and plant-associated prokaryotes.</title>
        <authorList>
            <person name="Whitman W."/>
        </authorList>
    </citation>
    <scope>NUCLEOTIDE SEQUENCE [LARGE SCALE GENOMIC DNA]</scope>
    <source>
        <strain evidence="2 3">SLV-2362</strain>
    </source>
</reference>
<evidence type="ECO:0000313" key="2">
    <source>
        <dbReference type="EMBL" id="MBB3007784.1"/>
    </source>
</evidence>
<comment type="caution">
    <text evidence="2">The sequence shown here is derived from an EMBL/GenBank/DDBJ whole genome shotgun (WGS) entry which is preliminary data.</text>
</comment>
<sequence length="200" mass="21041">MENMRVIAMSHGGAGGSNNVGIARYLLRHGLHVVTAESCTAGLIASRIAEVPGCGDVLRCAIVAYSPSAKEQLLHVPAETIRRHGLTSEAVSLAMARGAMQLTGADLAIANTGVADGGGDGDIPAGTQCFAWVFRRHGHAAHDVVSHAQGIAMFTETRRFAGARNAVREAAADWALARICHYHELARSGQGRAPRAWTRA</sequence>
<evidence type="ECO:0000259" key="1">
    <source>
        <dbReference type="Pfam" id="PF02464"/>
    </source>
</evidence>
<accession>A0A7W4YR94</accession>
<feature type="domain" description="CinA C-terminal" evidence="1">
    <location>
        <begin position="22"/>
        <end position="179"/>
    </location>
</feature>
<evidence type="ECO:0000313" key="3">
    <source>
        <dbReference type="Proteomes" id="UP000578036"/>
    </source>
</evidence>
<dbReference type="AlphaFoldDB" id="A0A7W4YR94"/>
<name>A0A7W4YR94_9BURK</name>
<dbReference type="Gene3D" id="3.90.950.20">
    <property type="entry name" value="CinA-like"/>
    <property type="match status" value="1"/>
</dbReference>
<dbReference type="InterPro" id="IPR036653">
    <property type="entry name" value="CinA-like_C"/>
</dbReference>
<keyword evidence="2" id="KW-0378">Hydrolase</keyword>
<proteinExistence type="predicted"/>
<protein>
    <submittedName>
        <fullName evidence="2">PncC family amidohydrolase</fullName>
    </submittedName>
</protein>
<dbReference type="GO" id="GO:0016787">
    <property type="term" value="F:hydrolase activity"/>
    <property type="evidence" value="ECO:0007669"/>
    <property type="project" value="UniProtKB-KW"/>
</dbReference>
<dbReference type="Pfam" id="PF02464">
    <property type="entry name" value="CinA"/>
    <property type="match status" value="1"/>
</dbReference>
<dbReference type="SUPFAM" id="SSF142433">
    <property type="entry name" value="CinA-like"/>
    <property type="match status" value="1"/>
</dbReference>
<gene>
    <name evidence="2" type="ORF">FHX61_002432</name>
</gene>
<keyword evidence="3" id="KW-1185">Reference proteome</keyword>
<dbReference type="NCBIfam" id="TIGR00199">
    <property type="entry name" value="PncC_domain"/>
    <property type="match status" value="1"/>
</dbReference>
<dbReference type="Proteomes" id="UP000578036">
    <property type="component" value="Unassembled WGS sequence"/>
</dbReference>